<feature type="domain" description="Type I restriction enzyme R protein N-terminal" evidence="1">
    <location>
        <begin position="35"/>
        <end position="144"/>
    </location>
</feature>
<evidence type="ECO:0000259" key="1">
    <source>
        <dbReference type="Pfam" id="PF13588"/>
    </source>
</evidence>
<comment type="caution">
    <text evidence="2">The sequence shown here is derived from an EMBL/GenBank/DDBJ whole genome shotgun (WGS) entry which is preliminary data.</text>
</comment>
<reference evidence="3" key="1">
    <citation type="journal article" date="2019" name="Int. J. Syst. Evol. Microbiol.">
        <title>The Global Catalogue of Microorganisms (GCM) 10K type strain sequencing project: providing services to taxonomists for standard genome sequencing and annotation.</title>
        <authorList>
            <consortium name="The Broad Institute Genomics Platform"/>
            <consortium name="The Broad Institute Genome Sequencing Center for Infectious Disease"/>
            <person name="Wu L."/>
            <person name="Ma J."/>
        </authorList>
    </citation>
    <scope>NUCLEOTIDE SEQUENCE [LARGE SCALE GENOMIC DNA]</scope>
    <source>
        <strain evidence="3">JCM 18287</strain>
    </source>
</reference>
<gene>
    <name evidence="2" type="ORF">GCM10023315_19890</name>
</gene>
<proteinExistence type="predicted"/>
<dbReference type="Pfam" id="PF13588">
    <property type="entry name" value="HSDR_N_2"/>
    <property type="match status" value="1"/>
</dbReference>
<organism evidence="2 3">
    <name type="scientific">Algibacter aquimarinus</name>
    <dbReference type="NCBI Taxonomy" id="1136748"/>
    <lineage>
        <taxon>Bacteria</taxon>
        <taxon>Pseudomonadati</taxon>
        <taxon>Bacteroidota</taxon>
        <taxon>Flavobacteriia</taxon>
        <taxon>Flavobacteriales</taxon>
        <taxon>Flavobacteriaceae</taxon>
        <taxon>Algibacter</taxon>
    </lineage>
</organism>
<protein>
    <submittedName>
        <fullName evidence="2">Type I restriction enzyme HsdR N-terminal domain-containing protein</fullName>
    </submittedName>
</protein>
<dbReference type="RefSeq" id="WP_345167905.1">
    <property type="nucleotide sequence ID" value="NZ_BAABJK010000006.1"/>
</dbReference>
<dbReference type="Proteomes" id="UP001501692">
    <property type="component" value="Unassembled WGS sequence"/>
</dbReference>
<sequence>MQKLNFPTYSFRFKNSENKVSIFDVIRKKYVILQPEEWVRQHCVHYLIEEKKYPKSLINVEKTLTINTLKKRYDIVVFNTDGSIFLIVECKAPKIVLKQDTFDQIARYNLALNASFLMVTNGLNHYYCQMDIKNKRYQFLKDIPDYKE</sequence>
<dbReference type="EMBL" id="BAABJK010000006">
    <property type="protein sequence ID" value="GAA4970146.1"/>
    <property type="molecule type" value="Genomic_DNA"/>
</dbReference>
<name>A0ABP9HGD1_9FLAO</name>
<evidence type="ECO:0000313" key="2">
    <source>
        <dbReference type="EMBL" id="GAA4970146.1"/>
    </source>
</evidence>
<keyword evidence="3" id="KW-1185">Reference proteome</keyword>
<dbReference type="InterPro" id="IPR029464">
    <property type="entry name" value="HSDR_N"/>
</dbReference>
<dbReference type="Gene3D" id="3.90.1570.30">
    <property type="match status" value="1"/>
</dbReference>
<evidence type="ECO:0000313" key="3">
    <source>
        <dbReference type="Proteomes" id="UP001501692"/>
    </source>
</evidence>
<accession>A0ABP9HGD1</accession>